<accession>A0AAV3YBI2</accession>
<comment type="caution">
    <text evidence="2">The sequence shown here is derived from an EMBL/GenBank/DDBJ whole genome shotgun (WGS) entry which is preliminary data.</text>
</comment>
<evidence type="ECO:0000259" key="1">
    <source>
        <dbReference type="Pfam" id="PF14529"/>
    </source>
</evidence>
<dbReference type="Gene3D" id="3.60.10.10">
    <property type="entry name" value="Endonuclease/exonuclease/phosphatase"/>
    <property type="match status" value="1"/>
</dbReference>
<gene>
    <name evidence="2" type="ORF">PoB_000672700</name>
</gene>
<evidence type="ECO:0000313" key="3">
    <source>
        <dbReference type="Proteomes" id="UP000735302"/>
    </source>
</evidence>
<evidence type="ECO:0000313" key="2">
    <source>
        <dbReference type="EMBL" id="GFN80221.1"/>
    </source>
</evidence>
<reference evidence="2 3" key="1">
    <citation type="journal article" date="2021" name="Elife">
        <title>Chloroplast acquisition without the gene transfer in kleptoplastic sea slugs, Plakobranchus ocellatus.</title>
        <authorList>
            <person name="Maeda T."/>
            <person name="Takahashi S."/>
            <person name="Yoshida T."/>
            <person name="Shimamura S."/>
            <person name="Takaki Y."/>
            <person name="Nagai Y."/>
            <person name="Toyoda A."/>
            <person name="Suzuki Y."/>
            <person name="Arimoto A."/>
            <person name="Ishii H."/>
            <person name="Satoh N."/>
            <person name="Nishiyama T."/>
            <person name="Hasebe M."/>
            <person name="Maruyama T."/>
            <person name="Minagawa J."/>
            <person name="Obokata J."/>
            <person name="Shigenobu S."/>
        </authorList>
    </citation>
    <scope>NUCLEOTIDE SEQUENCE [LARGE SCALE GENOMIC DNA]</scope>
</reference>
<keyword evidence="2" id="KW-0548">Nucleotidyltransferase</keyword>
<keyword evidence="2" id="KW-0695">RNA-directed DNA polymerase</keyword>
<dbReference type="GO" id="GO:0003964">
    <property type="term" value="F:RNA-directed DNA polymerase activity"/>
    <property type="evidence" value="ECO:0007669"/>
    <property type="project" value="UniProtKB-KW"/>
</dbReference>
<feature type="domain" description="Endonuclease/exonuclease/phosphatase" evidence="1">
    <location>
        <begin position="41"/>
        <end position="153"/>
    </location>
</feature>
<dbReference type="AlphaFoldDB" id="A0AAV3YBI2"/>
<dbReference type="Pfam" id="PF14529">
    <property type="entry name" value="Exo_endo_phos_2"/>
    <property type="match status" value="1"/>
</dbReference>
<dbReference type="Proteomes" id="UP000735302">
    <property type="component" value="Unassembled WGS sequence"/>
</dbReference>
<dbReference type="SUPFAM" id="SSF56219">
    <property type="entry name" value="DNase I-like"/>
    <property type="match status" value="1"/>
</dbReference>
<keyword evidence="3" id="KW-1185">Reference proteome</keyword>
<dbReference type="EMBL" id="BLXT01000807">
    <property type="protein sequence ID" value="GFN80221.1"/>
    <property type="molecule type" value="Genomic_DNA"/>
</dbReference>
<dbReference type="InterPro" id="IPR005135">
    <property type="entry name" value="Endo/exonuclease/phosphatase"/>
</dbReference>
<name>A0AAV3YBI2_9GAST</name>
<keyword evidence="2" id="KW-0808">Transferase</keyword>
<proteinExistence type="predicted"/>
<dbReference type="InterPro" id="IPR036691">
    <property type="entry name" value="Endo/exonu/phosph_ase_sf"/>
</dbReference>
<sequence>MGARDRMALLIKSGKSFSEIGLYTGVHTAAATISMGKTLAVCALYLPPGITISKHSLAEFFEQLPKLFLVLGDLNVHFPAWGDSRRDGRGTMLKEFMAENDRIALNSGEQIFVHSAYHSTSTIDLAVTSPSIVIECFWAAHSDLYRSNHFLIILTFKFYLNGYIHIPSFNFCKADWNRFGELCRLSLDDCVVHTLS</sequence>
<organism evidence="2 3">
    <name type="scientific">Plakobranchus ocellatus</name>
    <dbReference type="NCBI Taxonomy" id="259542"/>
    <lineage>
        <taxon>Eukaryota</taxon>
        <taxon>Metazoa</taxon>
        <taxon>Spiralia</taxon>
        <taxon>Lophotrochozoa</taxon>
        <taxon>Mollusca</taxon>
        <taxon>Gastropoda</taxon>
        <taxon>Heterobranchia</taxon>
        <taxon>Euthyneura</taxon>
        <taxon>Panpulmonata</taxon>
        <taxon>Sacoglossa</taxon>
        <taxon>Placobranchoidea</taxon>
        <taxon>Plakobranchidae</taxon>
        <taxon>Plakobranchus</taxon>
    </lineage>
</organism>
<protein>
    <submittedName>
        <fullName evidence="2">RNA-directed DNA polymerase from mobile element jockey</fullName>
    </submittedName>
</protein>